<protein>
    <submittedName>
        <fullName evidence="1">Nucelotide kinase</fullName>
    </submittedName>
</protein>
<accession>A0A8S5L5T2</accession>
<proteinExistence type="predicted"/>
<keyword evidence="1" id="KW-0808">Transferase</keyword>
<dbReference type="InterPro" id="IPR021739">
    <property type="entry name" value="SaV-like"/>
</dbReference>
<organism evidence="1">
    <name type="scientific">Siphoviridae sp. ctlr42</name>
    <dbReference type="NCBI Taxonomy" id="2823599"/>
    <lineage>
        <taxon>Viruses</taxon>
        <taxon>Duplodnaviria</taxon>
        <taxon>Heunggongvirae</taxon>
        <taxon>Uroviricota</taxon>
        <taxon>Caudoviricetes</taxon>
    </lineage>
</organism>
<reference evidence="1" key="1">
    <citation type="journal article" date="2021" name="Proc. Natl. Acad. Sci. U.S.A.">
        <title>A Catalog of Tens of Thousands of Viruses from Human Metagenomes Reveals Hidden Associations with Chronic Diseases.</title>
        <authorList>
            <person name="Tisza M.J."/>
            <person name="Buck C.B."/>
        </authorList>
    </citation>
    <scope>NUCLEOTIDE SEQUENCE</scope>
    <source>
        <strain evidence="1">Ctlr42</strain>
    </source>
</reference>
<dbReference type="GO" id="GO:0016301">
    <property type="term" value="F:kinase activity"/>
    <property type="evidence" value="ECO:0007669"/>
    <property type="project" value="UniProtKB-KW"/>
</dbReference>
<evidence type="ECO:0000313" key="1">
    <source>
        <dbReference type="EMBL" id="DAD65152.1"/>
    </source>
</evidence>
<dbReference type="Pfam" id="PF11753">
    <property type="entry name" value="DUF3310"/>
    <property type="match status" value="1"/>
</dbReference>
<sequence>MNDNINKPSHYIGTYGLEVKDVTANFIKGKAEMEAHRWCSAVEYLLRYKEKNGIEDLKKARKNLDWLIEEMEHEN</sequence>
<dbReference type="EMBL" id="BK014636">
    <property type="protein sequence ID" value="DAD65152.1"/>
    <property type="molecule type" value="Genomic_DNA"/>
</dbReference>
<name>A0A8S5L5T2_9CAUD</name>
<keyword evidence="1" id="KW-0418">Kinase</keyword>